<evidence type="ECO:0000256" key="1">
    <source>
        <dbReference type="ARBA" id="ARBA00004141"/>
    </source>
</evidence>
<dbReference type="RefSeq" id="WP_144349045.1">
    <property type="nucleotide sequence ID" value="NZ_CP036259.1"/>
</dbReference>
<evidence type="ECO:0000256" key="4">
    <source>
        <dbReference type="ARBA" id="ARBA00022989"/>
    </source>
</evidence>
<name>A0A517DPV0_9FIRM</name>
<feature type="domain" description="EamA" evidence="7">
    <location>
        <begin position="155"/>
        <end position="299"/>
    </location>
</feature>
<dbReference type="KEGG" id="sted:SPTER_06690"/>
<feature type="transmembrane region" description="Helical" evidence="6">
    <location>
        <begin position="72"/>
        <end position="92"/>
    </location>
</feature>
<keyword evidence="9" id="KW-1185">Reference proteome</keyword>
<feature type="transmembrane region" description="Helical" evidence="6">
    <location>
        <begin position="186"/>
        <end position="212"/>
    </location>
</feature>
<keyword evidence="3 6" id="KW-0812">Transmembrane</keyword>
<dbReference type="OrthoDB" id="9799821at2"/>
<dbReference type="Gene3D" id="1.10.3730.20">
    <property type="match status" value="2"/>
</dbReference>
<dbReference type="PANTHER" id="PTHR32322">
    <property type="entry name" value="INNER MEMBRANE TRANSPORTER"/>
    <property type="match status" value="1"/>
</dbReference>
<dbReference type="Proteomes" id="UP000320776">
    <property type="component" value="Chromosome"/>
</dbReference>
<feature type="transmembrane region" description="Helical" evidence="6">
    <location>
        <begin position="34"/>
        <end position="52"/>
    </location>
</feature>
<reference evidence="8 9" key="1">
    <citation type="submission" date="2019-02" db="EMBL/GenBank/DDBJ databases">
        <title>Closed genome of Sporomusa termitida DSM 4440.</title>
        <authorList>
            <person name="Poehlein A."/>
            <person name="Daniel R."/>
        </authorList>
    </citation>
    <scope>NUCLEOTIDE SEQUENCE [LARGE SCALE GENOMIC DNA]</scope>
    <source>
        <strain evidence="8 9">DSM 4440</strain>
    </source>
</reference>
<gene>
    <name evidence="8" type="ORF">SPTER_06690</name>
</gene>
<feature type="transmembrane region" description="Helical" evidence="6">
    <location>
        <begin position="98"/>
        <end position="117"/>
    </location>
</feature>
<dbReference type="Pfam" id="PF00892">
    <property type="entry name" value="EamA"/>
    <property type="match status" value="2"/>
</dbReference>
<evidence type="ECO:0000256" key="5">
    <source>
        <dbReference type="ARBA" id="ARBA00023136"/>
    </source>
</evidence>
<feature type="transmembrane region" description="Helical" evidence="6">
    <location>
        <begin position="282"/>
        <end position="300"/>
    </location>
</feature>
<dbReference type="SUPFAM" id="SSF103481">
    <property type="entry name" value="Multidrug resistance efflux transporter EmrE"/>
    <property type="match status" value="2"/>
</dbReference>
<feature type="transmembrane region" description="Helical" evidence="6">
    <location>
        <begin position="254"/>
        <end position="276"/>
    </location>
</feature>
<evidence type="ECO:0000259" key="7">
    <source>
        <dbReference type="Pfam" id="PF00892"/>
    </source>
</evidence>
<feature type="domain" description="EamA" evidence="7">
    <location>
        <begin position="6"/>
        <end position="139"/>
    </location>
</feature>
<keyword evidence="4 6" id="KW-1133">Transmembrane helix</keyword>
<dbReference type="EMBL" id="CP036259">
    <property type="protein sequence ID" value="QDR79395.1"/>
    <property type="molecule type" value="Genomic_DNA"/>
</dbReference>
<comment type="subcellular location">
    <subcellularLocation>
        <location evidence="1">Membrane</location>
        <topology evidence="1">Multi-pass membrane protein</topology>
    </subcellularLocation>
</comment>
<feature type="transmembrane region" description="Helical" evidence="6">
    <location>
        <begin position="129"/>
        <end position="150"/>
    </location>
</feature>
<dbReference type="GO" id="GO:0016020">
    <property type="term" value="C:membrane"/>
    <property type="evidence" value="ECO:0007669"/>
    <property type="project" value="UniProtKB-SubCell"/>
</dbReference>
<keyword evidence="5 6" id="KW-0472">Membrane</keyword>
<sequence length="319" mass="33641">MQSVAGALFLAAAFSLAGTSIIAGRLVCEVLEPFTITAVSLFFALLGLVPFYGPEILSSLGRLTGNDWRRLLLQALLGIFLFRLFLLLGLRHTSAGEAGLLTGATPAFTALLGWIFLQEPLSPARCLGIGCTVAGILTIQGLWSAGIVWADNHLPGNLLVLCAALSESLFNLLSRRSSITTAAGQALIVQPAVWASLVAGTALVICLGPAIAENQAEALLSLPVSGWLALAWYGFFVTALAFICWYQGIKRCDVAVAAAFSGLMPLTALILSVLLLDEQINWSHWLGGLLIVLGMWLLTVTKPFVQGPEAPASSARDPG</sequence>
<protein>
    <submittedName>
        <fullName evidence="8">2A78: carboxylate/amino acid/amine transporter</fullName>
    </submittedName>
</protein>
<evidence type="ECO:0000256" key="3">
    <source>
        <dbReference type="ARBA" id="ARBA00022692"/>
    </source>
</evidence>
<dbReference type="AlphaFoldDB" id="A0A517DPV0"/>
<evidence type="ECO:0000256" key="2">
    <source>
        <dbReference type="ARBA" id="ARBA00007362"/>
    </source>
</evidence>
<dbReference type="InterPro" id="IPR000620">
    <property type="entry name" value="EamA_dom"/>
</dbReference>
<proteinExistence type="inferred from homology"/>
<evidence type="ECO:0000313" key="9">
    <source>
        <dbReference type="Proteomes" id="UP000320776"/>
    </source>
</evidence>
<accession>A0A517DPV0</accession>
<organism evidence="8 9">
    <name type="scientific">Sporomusa termitida</name>
    <dbReference type="NCBI Taxonomy" id="2377"/>
    <lineage>
        <taxon>Bacteria</taxon>
        <taxon>Bacillati</taxon>
        <taxon>Bacillota</taxon>
        <taxon>Negativicutes</taxon>
        <taxon>Selenomonadales</taxon>
        <taxon>Sporomusaceae</taxon>
        <taxon>Sporomusa</taxon>
    </lineage>
</organism>
<evidence type="ECO:0000256" key="6">
    <source>
        <dbReference type="SAM" id="Phobius"/>
    </source>
</evidence>
<dbReference type="InterPro" id="IPR050638">
    <property type="entry name" value="AA-Vitamin_Transporters"/>
</dbReference>
<feature type="transmembrane region" description="Helical" evidence="6">
    <location>
        <begin position="224"/>
        <end position="247"/>
    </location>
</feature>
<evidence type="ECO:0000313" key="8">
    <source>
        <dbReference type="EMBL" id="QDR79395.1"/>
    </source>
</evidence>
<comment type="similarity">
    <text evidence="2">Belongs to the EamA transporter family.</text>
</comment>
<dbReference type="PANTHER" id="PTHR32322:SF2">
    <property type="entry name" value="EAMA DOMAIN-CONTAINING PROTEIN"/>
    <property type="match status" value="1"/>
</dbReference>
<dbReference type="InterPro" id="IPR037185">
    <property type="entry name" value="EmrE-like"/>
</dbReference>